<dbReference type="Proteomes" id="UP000887540">
    <property type="component" value="Unplaced"/>
</dbReference>
<keyword evidence="3" id="KW-1185">Reference proteome</keyword>
<keyword evidence="2" id="KW-0812">Transmembrane</keyword>
<sequence>MVQVHATQSKSISTQPQHKPKIGWFVYILVLVAVISGFLFGYDTSVVSATMLYVKNNPGMEPMDNVWHESIIAITPGKKKFYSSSSLLRLGQK</sequence>
<evidence type="ECO:0000313" key="3">
    <source>
        <dbReference type="Proteomes" id="UP000887540"/>
    </source>
</evidence>
<organism evidence="3 4">
    <name type="scientific">Acrobeloides nanus</name>
    <dbReference type="NCBI Taxonomy" id="290746"/>
    <lineage>
        <taxon>Eukaryota</taxon>
        <taxon>Metazoa</taxon>
        <taxon>Ecdysozoa</taxon>
        <taxon>Nematoda</taxon>
        <taxon>Chromadorea</taxon>
        <taxon>Rhabditida</taxon>
        <taxon>Tylenchina</taxon>
        <taxon>Cephalobomorpha</taxon>
        <taxon>Cephaloboidea</taxon>
        <taxon>Cephalobidae</taxon>
        <taxon>Acrobeloides</taxon>
    </lineage>
</organism>
<protein>
    <submittedName>
        <fullName evidence="4">Major facilitator superfamily (MFS) profile domain-containing protein</fullName>
    </submittedName>
</protein>
<dbReference type="AlphaFoldDB" id="A0A914CTH2"/>
<dbReference type="GO" id="GO:0005366">
    <property type="term" value="F:myo-inositol:proton symporter activity"/>
    <property type="evidence" value="ECO:0007669"/>
    <property type="project" value="TreeGrafter"/>
</dbReference>
<keyword evidence="2" id="KW-0472">Membrane</keyword>
<evidence type="ECO:0000256" key="2">
    <source>
        <dbReference type="SAM" id="Phobius"/>
    </source>
</evidence>
<evidence type="ECO:0000256" key="1">
    <source>
        <dbReference type="ARBA" id="ARBA00022448"/>
    </source>
</evidence>
<name>A0A914CTH2_9BILA</name>
<dbReference type="PANTHER" id="PTHR48020:SF12">
    <property type="entry name" value="PROTON MYO-INOSITOL COTRANSPORTER"/>
    <property type="match status" value="1"/>
</dbReference>
<dbReference type="InterPro" id="IPR050814">
    <property type="entry name" value="Myo-inositol_Transporter"/>
</dbReference>
<reference evidence="4" key="1">
    <citation type="submission" date="2022-11" db="UniProtKB">
        <authorList>
            <consortium name="WormBaseParasite"/>
        </authorList>
    </citation>
    <scope>IDENTIFICATION</scope>
</reference>
<proteinExistence type="predicted"/>
<dbReference type="WBParaSite" id="ACRNAN_scaffold1358.g19658.t1">
    <property type="protein sequence ID" value="ACRNAN_scaffold1358.g19658.t1"/>
    <property type="gene ID" value="ACRNAN_scaffold1358.g19658"/>
</dbReference>
<dbReference type="GO" id="GO:0016324">
    <property type="term" value="C:apical plasma membrane"/>
    <property type="evidence" value="ECO:0007669"/>
    <property type="project" value="TreeGrafter"/>
</dbReference>
<accession>A0A914CTH2</accession>
<keyword evidence="2" id="KW-1133">Transmembrane helix</keyword>
<keyword evidence="1" id="KW-0813">Transport</keyword>
<feature type="transmembrane region" description="Helical" evidence="2">
    <location>
        <begin position="22"/>
        <end position="42"/>
    </location>
</feature>
<dbReference type="PANTHER" id="PTHR48020">
    <property type="entry name" value="PROTON MYO-INOSITOL COTRANSPORTER"/>
    <property type="match status" value="1"/>
</dbReference>
<evidence type="ECO:0000313" key="4">
    <source>
        <dbReference type="WBParaSite" id="ACRNAN_scaffold1358.g19658.t1"/>
    </source>
</evidence>